<dbReference type="InterPro" id="IPR023186">
    <property type="entry name" value="IUNH"/>
</dbReference>
<dbReference type="SUPFAM" id="SSF53590">
    <property type="entry name" value="Nucleoside hydrolase"/>
    <property type="match status" value="1"/>
</dbReference>
<dbReference type="Proteomes" id="UP000326757">
    <property type="component" value="Unassembled WGS sequence"/>
</dbReference>
<dbReference type="PANTHER" id="PTHR12304">
    <property type="entry name" value="INOSINE-URIDINE PREFERRING NUCLEOSIDE HYDROLASE"/>
    <property type="match status" value="1"/>
</dbReference>
<dbReference type="Gene3D" id="3.90.245.10">
    <property type="entry name" value="Ribonucleoside hydrolase-like"/>
    <property type="match status" value="1"/>
</dbReference>
<feature type="region of interest" description="Disordered" evidence="4">
    <location>
        <begin position="1"/>
        <end position="36"/>
    </location>
</feature>
<organism evidence="6 7">
    <name type="scientific">Monilinia laxa</name>
    <name type="common">Brown rot fungus</name>
    <name type="synonym">Sclerotinia laxa</name>
    <dbReference type="NCBI Taxonomy" id="61186"/>
    <lineage>
        <taxon>Eukaryota</taxon>
        <taxon>Fungi</taxon>
        <taxon>Dikarya</taxon>
        <taxon>Ascomycota</taxon>
        <taxon>Pezizomycotina</taxon>
        <taxon>Leotiomycetes</taxon>
        <taxon>Helotiales</taxon>
        <taxon>Sclerotiniaceae</taxon>
        <taxon>Monilinia</taxon>
    </lineage>
</organism>
<feature type="domain" description="Inosine/uridine-preferring nucleoside hydrolase" evidence="5">
    <location>
        <begin position="76"/>
        <end position="457"/>
    </location>
</feature>
<dbReference type="OrthoDB" id="5783963at2759"/>
<comment type="caution">
    <text evidence="6">The sequence shown here is derived from an EMBL/GenBank/DDBJ whole genome shotgun (WGS) entry which is preliminary data.</text>
</comment>
<comment type="similarity">
    <text evidence="1">Belongs to the IUNH family.</text>
</comment>
<keyword evidence="2" id="KW-0378">Hydrolase</keyword>
<evidence type="ECO:0000256" key="2">
    <source>
        <dbReference type="ARBA" id="ARBA00022801"/>
    </source>
</evidence>
<dbReference type="GO" id="GO:0006152">
    <property type="term" value="P:purine nucleoside catabolic process"/>
    <property type="evidence" value="ECO:0007669"/>
    <property type="project" value="TreeGrafter"/>
</dbReference>
<name>A0A5N6JU09_MONLA</name>
<feature type="compositionally biased region" description="Polar residues" evidence="4">
    <location>
        <begin position="1"/>
        <end position="22"/>
    </location>
</feature>
<dbReference type="Pfam" id="PF01156">
    <property type="entry name" value="IU_nuc_hydro"/>
    <property type="match status" value="1"/>
</dbReference>
<dbReference type="InterPro" id="IPR001910">
    <property type="entry name" value="Inosine/uridine_hydrolase_dom"/>
</dbReference>
<protein>
    <recommendedName>
        <fullName evidence="5">Inosine/uridine-preferring nucleoside hydrolase domain-containing protein</fullName>
    </recommendedName>
</protein>
<dbReference type="GO" id="GO:0005829">
    <property type="term" value="C:cytosol"/>
    <property type="evidence" value="ECO:0007669"/>
    <property type="project" value="TreeGrafter"/>
</dbReference>
<proteinExistence type="inferred from homology"/>
<dbReference type="PANTHER" id="PTHR12304:SF56">
    <property type="entry name" value="HYDROLASE, PUTATIVE (AFU_ORTHOLOGUE AFUA_1G11790)-RELATED"/>
    <property type="match status" value="1"/>
</dbReference>
<dbReference type="AlphaFoldDB" id="A0A5N6JU09"/>
<sequence length="608" mass="67220">MRCINSKVSSRTSTTHPIYSTSNKDRDREREREKENREEKLHLRIYIPTYLPIYTYFNTSTLLTTSTSFKMSLNRIIIDTDPGVDDVLAIMLALAAKPEELDILMISITYGNVEVQSCLKNCVALFHVIEQDLKWRKERGQLEGFDAMKKSKPIVAVGADHPLEDEMLMADYFHGIDGLGGVHTSHPHLSPADTWKTLFEPPAANATPEEIAEARLLASPSPSFTASQAPAHKEMLRLLRENPKDTITIVCVGPLTNIALAAAEDPETFLKVKEVVVMGGAIDVEGNITPVAEFNTYADAVATARVFALTSPNPITTMPPIPLNKSTLPPYPKNLSRQLNLTLFPLDITTPHQLLRSDFKAKLDPLIKAGSPLAEWTSVFVHKTYEKLNSLSRNSSSDPGLELHDPLCIWYVLTRGSPAWMNFPRGPEDIRVETSGQWTRGMHIVDRRMRKKAGVTQVKSPGAVDIQNPMDSIASVVHVNNDIDVTADEPGDNGGWLSIHKGNRVNRIVGTPGEAAFGPYLLERIFLGIHSLELSSIDDSNSRSLSIIPPSHARSFVFYKCETLVSHAHFPHHLHSSAIPLLPFPPSTILSTVKNAPNHESVIASSQL</sequence>
<feature type="compositionally biased region" description="Basic and acidic residues" evidence="4">
    <location>
        <begin position="23"/>
        <end position="36"/>
    </location>
</feature>
<accession>A0A5N6JU09</accession>
<evidence type="ECO:0000256" key="3">
    <source>
        <dbReference type="ARBA" id="ARBA00023295"/>
    </source>
</evidence>
<reference evidence="6 7" key="1">
    <citation type="submission" date="2019-06" db="EMBL/GenBank/DDBJ databases">
        <title>Genome Sequence of the Brown Rot Fungal Pathogen Monilinia laxa.</title>
        <authorList>
            <person name="De Miccolis Angelini R.M."/>
            <person name="Landi L."/>
            <person name="Abate D."/>
            <person name="Pollastro S."/>
            <person name="Romanazzi G."/>
            <person name="Faretra F."/>
        </authorList>
    </citation>
    <scope>NUCLEOTIDE SEQUENCE [LARGE SCALE GENOMIC DNA]</scope>
    <source>
        <strain evidence="6 7">Mlax316</strain>
    </source>
</reference>
<evidence type="ECO:0000259" key="5">
    <source>
        <dbReference type="Pfam" id="PF01156"/>
    </source>
</evidence>
<keyword evidence="7" id="KW-1185">Reference proteome</keyword>
<dbReference type="EMBL" id="VIGI01000015">
    <property type="protein sequence ID" value="KAB8291345.1"/>
    <property type="molecule type" value="Genomic_DNA"/>
</dbReference>
<dbReference type="GO" id="GO:0008477">
    <property type="term" value="F:purine nucleosidase activity"/>
    <property type="evidence" value="ECO:0007669"/>
    <property type="project" value="TreeGrafter"/>
</dbReference>
<dbReference type="InterPro" id="IPR036452">
    <property type="entry name" value="Ribo_hydro-like"/>
</dbReference>
<evidence type="ECO:0000313" key="6">
    <source>
        <dbReference type="EMBL" id="KAB8291345.1"/>
    </source>
</evidence>
<gene>
    <name evidence="6" type="ORF">EYC80_010027</name>
</gene>
<evidence type="ECO:0000256" key="1">
    <source>
        <dbReference type="ARBA" id="ARBA00009176"/>
    </source>
</evidence>
<evidence type="ECO:0000313" key="7">
    <source>
        <dbReference type="Proteomes" id="UP000326757"/>
    </source>
</evidence>
<keyword evidence="3" id="KW-0326">Glycosidase</keyword>
<evidence type="ECO:0000256" key="4">
    <source>
        <dbReference type="SAM" id="MobiDB-lite"/>
    </source>
</evidence>